<protein>
    <recommendedName>
        <fullName evidence="3">PEP-CTERM protein-sorting domain-containing protein</fullName>
    </recommendedName>
</protein>
<proteinExistence type="predicted"/>
<evidence type="ECO:0000313" key="1">
    <source>
        <dbReference type="EMBL" id="GHC62410.1"/>
    </source>
</evidence>
<dbReference type="NCBIfam" id="TIGR02595">
    <property type="entry name" value="PEP_CTERM"/>
    <property type="match status" value="1"/>
</dbReference>
<reference evidence="1" key="2">
    <citation type="submission" date="2020-09" db="EMBL/GenBank/DDBJ databases">
        <authorList>
            <person name="Sun Q."/>
            <person name="Kim S."/>
        </authorList>
    </citation>
    <scope>NUCLEOTIDE SEQUENCE</scope>
    <source>
        <strain evidence="1">KCTC 12988</strain>
    </source>
</reference>
<organism evidence="1 2">
    <name type="scientific">Roseibacillus persicicus</name>
    <dbReference type="NCBI Taxonomy" id="454148"/>
    <lineage>
        <taxon>Bacteria</taxon>
        <taxon>Pseudomonadati</taxon>
        <taxon>Verrucomicrobiota</taxon>
        <taxon>Verrucomicrobiia</taxon>
        <taxon>Verrucomicrobiales</taxon>
        <taxon>Verrucomicrobiaceae</taxon>
        <taxon>Roseibacillus</taxon>
    </lineage>
</organism>
<accession>A0A918TTL9</accession>
<keyword evidence="2" id="KW-1185">Reference proteome</keyword>
<dbReference type="AlphaFoldDB" id="A0A918TTL9"/>
<dbReference type="Proteomes" id="UP000644507">
    <property type="component" value="Unassembled WGS sequence"/>
</dbReference>
<sequence>MNNNPHPQETLTILLGSGCLIGSMISGSAAVVYVDGSTPYVSVNDGAFFSGFTESDPNRPSAFSSNFLNQGNEQATSSAQALSSVPISAFGGNASFQFFFDAQEVNNSGSGANSNRERNIITQISLFYLTADQQADAIDDATQRLGIWSLDGADQIHINDATNPAGYTPTAKPLGNGADVALSIPFSVFPSGASSADYIFLQVTLTDGHNGGDEWVYASAYSAESNLSVVTFANTPSLNSTLSIAASQIVPEPSTAALLLFFSAATLRRRR</sequence>
<name>A0A918TTL9_9BACT</name>
<reference evidence="1" key="1">
    <citation type="journal article" date="2014" name="Int. J. Syst. Evol. Microbiol.">
        <title>Complete genome sequence of Corynebacterium casei LMG S-19264T (=DSM 44701T), isolated from a smear-ripened cheese.</title>
        <authorList>
            <consortium name="US DOE Joint Genome Institute (JGI-PGF)"/>
            <person name="Walter F."/>
            <person name="Albersmeier A."/>
            <person name="Kalinowski J."/>
            <person name="Ruckert C."/>
        </authorList>
    </citation>
    <scope>NUCLEOTIDE SEQUENCE</scope>
    <source>
        <strain evidence="1">KCTC 12988</strain>
    </source>
</reference>
<evidence type="ECO:0000313" key="2">
    <source>
        <dbReference type="Proteomes" id="UP000644507"/>
    </source>
</evidence>
<gene>
    <name evidence="1" type="ORF">GCM10007100_32280</name>
</gene>
<comment type="caution">
    <text evidence="1">The sequence shown here is derived from an EMBL/GenBank/DDBJ whole genome shotgun (WGS) entry which is preliminary data.</text>
</comment>
<dbReference type="EMBL" id="BMXI01000015">
    <property type="protein sequence ID" value="GHC62410.1"/>
    <property type="molecule type" value="Genomic_DNA"/>
</dbReference>
<evidence type="ECO:0008006" key="3">
    <source>
        <dbReference type="Google" id="ProtNLM"/>
    </source>
</evidence>
<dbReference type="RefSeq" id="WP_189572209.1">
    <property type="nucleotide sequence ID" value="NZ_BMXI01000015.1"/>
</dbReference>
<dbReference type="InterPro" id="IPR013424">
    <property type="entry name" value="Ice-binding_C"/>
</dbReference>